<gene>
    <name evidence="2" type="ORF">CCAP1982_LOCUS9464</name>
</gene>
<dbReference type="EMBL" id="CAJHJT010000023">
    <property type="protein sequence ID" value="CAD7000991.1"/>
    <property type="molecule type" value="Genomic_DNA"/>
</dbReference>
<accession>A0A811UQJ3</accession>
<proteinExistence type="predicted"/>
<dbReference type="AlphaFoldDB" id="A0A811UQJ3"/>
<dbReference type="Proteomes" id="UP000606786">
    <property type="component" value="Unassembled WGS sequence"/>
</dbReference>
<organism evidence="2 3">
    <name type="scientific">Ceratitis capitata</name>
    <name type="common">Mediterranean fruit fly</name>
    <name type="synonym">Tephritis capitata</name>
    <dbReference type="NCBI Taxonomy" id="7213"/>
    <lineage>
        <taxon>Eukaryota</taxon>
        <taxon>Metazoa</taxon>
        <taxon>Ecdysozoa</taxon>
        <taxon>Arthropoda</taxon>
        <taxon>Hexapoda</taxon>
        <taxon>Insecta</taxon>
        <taxon>Pterygota</taxon>
        <taxon>Neoptera</taxon>
        <taxon>Endopterygota</taxon>
        <taxon>Diptera</taxon>
        <taxon>Brachycera</taxon>
        <taxon>Muscomorpha</taxon>
        <taxon>Tephritoidea</taxon>
        <taxon>Tephritidae</taxon>
        <taxon>Ceratitis</taxon>
        <taxon>Ceratitis</taxon>
    </lineage>
</organism>
<evidence type="ECO:0000256" key="1">
    <source>
        <dbReference type="SAM" id="MobiDB-lite"/>
    </source>
</evidence>
<reference evidence="2" key="1">
    <citation type="submission" date="2020-11" db="EMBL/GenBank/DDBJ databases">
        <authorList>
            <person name="Whitehead M."/>
        </authorList>
    </citation>
    <scope>NUCLEOTIDE SEQUENCE</scope>
    <source>
        <strain evidence="2">EGII</strain>
    </source>
</reference>
<comment type="caution">
    <text evidence="2">The sequence shown here is derived from an EMBL/GenBank/DDBJ whole genome shotgun (WGS) entry which is preliminary data.</text>
</comment>
<dbReference type="OrthoDB" id="8118055at2759"/>
<evidence type="ECO:0000313" key="2">
    <source>
        <dbReference type="EMBL" id="CAD7000991.1"/>
    </source>
</evidence>
<feature type="region of interest" description="Disordered" evidence="1">
    <location>
        <begin position="51"/>
        <end position="78"/>
    </location>
</feature>
<protein>
    <submittedName>
        <fullName evidence="2">(Mediterranean fruit fly) hypothetical protein</fullName>
    </submittedName>
</protein>
<evidence type="ECO:0000313" key="3">
    <source>
        <dbReference type="Proteomes" id="UP000606786"/>
    </source>
</evidence>
<name>A0A811UQJ3_CERCA</name>
<keyword evidence="3" id="KW-1185">Reference proteome</keyword>
<feature type="compositionally biased region" description="Basic and acidic residues" evidence="1">
    <location>
        <begin position="51"/>
        <end position="60"/>
    </location>
</feature>
<sequence>MENSDHISVTLSGVGVNCTKEDGCSAKQYGQLQDIGAPPWSFPNDNLAEIKDMKLPDMRQRSKKSANTQESRKEGYIQAPLVDVPNKIHEPVVEAQYAAEDDERVDLETAVASPRVVPGILFSLSPCLFFP</sequence>